<feature type="signal peptide" evidence="1">
    <location>
        <begin position="1"/>
        <end position="23"/>
    </location>
</feature>
<comment type="caution">
    <text evidence="3">The sequence shown here is derived from an EMBL/GenBank/DDBJ whole genome shotgun (WGS) entry which is preliminary data.</text>
</comment>
<sequence>MKKLRNWISIILLCLVVSSPFFAFGEKKAGQPNIIVVVTDDHRWDALGAMGNKIIQTPNLDKLANKGLLFKNAYVTTAICMVSRASILSGQYLSRHQINDFTTAFSPEALAQTYPLLLKNAGYKIGFINKYGVGVGSKNQPDEHFDYWSCTEKGQPDYEMKDEAGNFIHNTDKSGNDIQDFLDKFGKQGPFCLSVSFKAPHEQDGNPPRFIVQERFKSLYQNVTIPTPETAAPQYWNSFPEFFRNEQNIARVRWKPLFSTPELAQETTKNYYRLITGVDEVMGNMVAKLEKLGIADNTIIIFIGDNGFYLGEHGMEGKWYGHEESIRVPLIVYDPRANSQEKRKVVTDIALNVDVAPTLLGLAKVPVPAGMQGIDLMQLAAGRNKKPARTDFFYEHTYLGSPRLPKVEGVVSREMKYMNFIEHGYEELYDLKKDPHEKTNLAKDPKYKAKLEALRQRYKTLKAQAA</sequence>
<organism evidence="3 4">
    <name type="scientific">Adhaeribacter aerolatus</name>
    <dbReference type="NCBI Taxonomy" id="670289"/>
    <lineage>
        <taxon>Bacteria</taxon>
        <taxon>Pseudomonadati</taxon>
        <taxon>Bacteroidota</taxon>
        <taxon>Cytophagia</taxon>
        <taxon>Cytophagales</taxon>
        <taxon>Hymenobacteraceae</taxon>
        <taxon>Adhaeribacter</taxon>
    </lineage>
</organism>
<dbReference type="Pfam" id="PF00884">
    <property type="entry name" value="Sulfatase"/>
    <property type="match status" value="1"/>
</dbReference>
<dbReference type="AlphaFoldDB" id="A0A512AZP2"/>
<dbReference type="PANTHER" id="PTHR43108">
    <property type="entry name" value="N-ACETYLGLUCOSAMINE-6-SULFATASE FAMILY MEMBER"/>
    <property type="match status" value="1"/>
</dbReference>
<name>A0A512AZP2_9BACT</name>
<dbReference type="OrthoDB" id="9789742at2"/>
<keyword evidence="1" id="KW-0732">Signal</keyword>
<reference evidence="3 4" key="1">
    <citation type="submission" date="2019-07" db="EMBL/GenBank/DDBJ databases">
        <title>Whole genome shotgun sequence of Adhaeribacter aerolatus NBRC 106133.</title>
        <authorList>
            <person name="Hosoyama A."/>
            <person name="Uohara A."/>
            <person name="Ohji S."/>
            <person name="Ichikawa N."/>
        </authorList>
    </citation>
    <scope>NUCLEOTIDE SEQUENCE [LARGE SCALE GENOMIC DNA]</scope>
    <source>
        <strain evidence="3 4">NBRC 106133</strain>
    </source>
</reference>
<feature type="domain" description="Sulfatase N-terminal" evidence="2">
    <location>
        <begin position="32"/>
        <end position="364"/>
    </location>
</feature>
<proteinExistence type="predicted"/>
<accession>A0A512AZP2</accession>
<keyword evidence="4" id="KW-1185">Reference proteome</keyword>
<protein>
    <submittedName>
        <fullName evidence="3">Acetylglucosamine-6-sulfatase</fullName>
    </submittedName>
</protein>
<dbReference type="CDD" id="cd16031">
    <property type="entry name" value="G6S_like"/>
    <property type="match status" value="1"/>
</dbReference>
<dbReference type="Gene3D" id="3.40.720.10">
    <property type="entry name" value="Alkaline Phosphatase, subunit A"/>
    <property type="match status" value="1"/>
</dbReference>
<evidence type="ECO:0000313" key="3">
    <source>
        <dbReference type="EMBL" id="GEO05188.1"/>
    </source>
</evidence>
<feature type="chain" id="PRO_5022206011" evidence="1">
    <location>
        <begin position="24"/>
        <end position="466"/>
    </location>
</feature>
<dbReference type="InterPro" id="IPR000917">
    <property type="entry name" value="Sulfatase_N"/>
</dbReference>
<dbReference type="Proteomes" id="UP000321532">
    <property type="component" value="Unassembled WGS sequence"/>
</dbReference>
<dbReference type="InterPro" id="IPR017850">
    <property type="entry name" value="Alkaline_phosphatase_core_sf"/>
</dbReference>
<gene>
    <name evidence="3" type="ORF">AAE02nite_28520</name>
</gene>
<dbReference type="PANTHER" id="PTHR43108:SF6">
    <property type="entry name" value="N-SULPHOGLUCOSAMINE SULPHOHYDROLASE"/>
    <property type="match status" value="1"/>
</dbReference>
<dbReference type="EMBL" id="BJYS01000021">
    <property type="protein sequence ID" value="GEO05188.1"/>
    <property type="molecule type" value="Genomic_DNA"/>
</dbReference>
<evidence type="ECO:0000259" key="2">
    <source>
        <dbReference type="Pfam" id="PF00884"/>
    </source>
</evidence>
<dbReference type="SUPFAM" id="SSF53649">
    <property type="entry name" value="Alkaline phosphatase-like"/>
    <property type="match status" value="1"/>
</dbReference>
<evidence type="ECO:0000313" key="4">
    <source>
        <dbReference type="Proteomes" id="UP000321532"/>
    </source>
</evidence>
<evidence type="ECO:0000256" key="1">
    <source>
        <dbReference type="SAM" id="SignalP"/>
    </source>
</evidence>
<dbReference type="RefSeq" id="WP_146898641.1">
    <property type="nucleotide sequence ID" value="NZ_BJYS01000021.1"/>
</dbReference>